<sequence length="69" mass="8178">MKRKRYESTTISNKILCLKNGSNVEVQLDDGKWHSGIILECQLRKYLVQVEQQQYWIDLDLIRPNTIVD</sequence>
<gene>
    <name evidence="1" type="ORF">QYT958_LOCUS36202</name>
    <name evidence="2" type="ORF">QYT958_LOCUS42129</name>
</gene>
<evidence type="ECO:0000313" key="2">
    <source>
        <dbReference type="EMBL" id="CAF5052238.1"/>
    </source>
</evidence>
<dbReference type="EMBL" id="CAJOBR010028476">
    <property type="protein sequence ID" value="CAF4981461.1"/>
    <property type="molecule type" value="Genomic_DNA"/>
</dbReference>
<proteinExistence type="predicted"/>
<evidence type="ECO:0000313" key="1">
    <source>
        <dbReference type="EMBL" id="CAF4981461.1"/>
    </source>
</evidence>
<accession>A0A821ZEK3</accession>
<feature type="non-terminal residue" evidence="1">
    <location>
        <position position="69"/>
    </location>
</feature>
<name>A0A821ZEK3_9BILA</name>
<organism evidence="1 3">
    <name type="scientific">Rotaria socialis</name>
    <dbReference type="NCBI Taxonomy" id="392032"/>
    <lineage>
        <taxon>Eukaryota</taxon>
        <taxon>Metazoa</taxon>
        <taxon>Spiralia</taxon>
        <taxon>Gnathifera</taxon>
        <taxon>Rotifera</taxon>
        <taxon>Eurotatoria</taxon>
        <taxon>Bdelloidea</taxon>
        <taxon>Philodinida</taxon>
        <taxon>Philodinidae</taxon>
        <taxon>Rotaria</taxon>
    </lineage>
</organism>
<dbReference type="Proteomes" id="UP000663848">
    <property type="component" value="Unassembled WGS sequence"/>
</dbReference>
<dbReference type="AlphaFoldDB" id="A0A821ZEK3"/>
<evidence type="ECO:0000313" key="3">
    <source>
        <dbReference type="Proteomes" id="UP000663848"/>
    </source>
</evidence>
<reference evidence="1" key="1">
    <citation type="submission" date="2021-02" db="EMBL/GenBank/DDBJ databases">
        <authorList>
            <person name="Nowell W R."/>
        </authorList>
    </citation>
    <scope>NUCLEOTIDE SEQUENCE</scope>
</reference>
<dbReference type="EMBL" id="CAJOBR010051613">
    <property type="protein sequence ID" value="CAF5052238.1"/>
    <property type="molecule type" value="Genomic_DNA"/>
</dbReference>
<comment type="caution">
    <text evidence="1">The sequence shown here is derived from an EMBL/GenBank/DDBJ whole genome shotgun (WGS) entry which is preliminary data.</text>
</comment>
<protein>
    <submittedName>
        <fullName evidence="1">Uncharacterized protein</fullName>
    </submittedName>
</protein>